<evidence type="ECO:0000313" key="7">
    <source>
        <dbReference type="Proteomes" id="UP001595792"/>
    </source>
</evidence>
<dbReference type="EMBL" id="JBHSBY010000144">
    <property type="protein sequence ID" value="MFC4198901.1"/>
    <property type="molecule type" value="Genomic_DNA"/>
</dbReference>
<dbReference type="Gene3D" id="2.40.170.20">
    <property type="entry name" value="TonB-dependent receptor, beta-barrel domain"/>
    <property type="match status" value="1"/>
</dbReference>
<sequence length="808" mass="91407">MKLFSTFFIFISIFLSANAKAQNRSSKISGLILNEKKKPISASIVIKSLQDSTFSKIASSDDNGKFKFEDLPLGTYLISINTIGFKTINENIEISSTQLSSDKTFVLIEEHKDLGIVNISVKKPLIERFSDKTIINVENSIISTGNTALEVLTKVPGVSVNQDGIISVKGKSGVNVLIDGKSTYLSNEQLATRLRSLNSSELKSIELITNPSAKYDAEGNAGVINIKLKKNTGFGTNGNLNLGFGYGKNPKSNAGISLNHRNKSFNIFGDYNNDNNKYQEDLNINRITDDGITNTFFHQNNKQIRSFHNNSYKAGIDYFLNKKNTLGFLTSGYFNRGHDSSNGLTDIGTSFTKIDSSIIADNPSTSKYTNQAYNLNYKYVIDTLAQELSIDLDYAKYNSEENTIYNNYFYDANRSIYKEPLTFKNLTPSLIKIKAAKIDYVLPLGTKAKFDFGLKSSWVSTDNDFRFENLIATQWQNDLGRSNRFIYEENINAAYVNFKRDFELTSIQVGLRTEQTNSKGNSVNEQKIIKRHYFDFFPSFSVNQKLSESNELSLSYSRRIERPDYKSLNPFVYFVDLYTFSQGNPFLNPQYTNAFELSYNYKKQLNISLGYSITNNLILDVLLPDDTNKTLFQTVKNLDKQYSYDLTIGYPTVISKFWNMDNTVTSTYNQIKSSDLGGNNYNRKKVNFSLNSNHNFTIGPSISAELSGEFVSAQIYGTYAIKPYYGIDFGLKKSFSEKKLNLKIALNDIMNSRKARISSALSNLNYNLTQKQESRIFRLSLNYNFGSSTIKANRDRKTSVTDEEGRIK</sequence>
<keyword evidence="3" id="KW-0998">Cell outer membrane</keyword>
<dbReference type="InterPro" id="IPR036942">
    <property type="entry name" value="Beta-barrel_TonB_sf"/>
</dbReference>
<reference evidence="7" key="1">
    <citation type="journal article" date="2019" name="Int. J. Syst. Evol. Microbiol.">
        <title>The Global Catalogue of Microorganisms (GCM) 10K type strain sequencing project: providing services to taxonomists for standard genome sequencing and annotation.</title>
        <authorList>
            <consortium name="The Broad Institute Genomics Platform"/>
            <consortium name="The Broad Institute Genome Sequencing Center for Infectious Disease"/>
            <person name="Wu L."/>
            <person name="Ma J."/>
        </authorList>
    </citation>
    <scope>NUCLEOTIDE SEQUENCE [LARGE SCALE GENOMIC DNA]</scope>
    <source>
        <strain evidence="7">CCM 8689</strain>
    </source>
</reference>
<dbReference type="Gene3D" id="2.170.130.10">
    <property type="entry name" value="TonB-dependent receptor, plug domain"/>
    <property type="match status" value="1"/>
</dbReference>
<dbReference type="SUPFAM" id="SSF49478">
    <property type="entry name" value="Cna protein B-type domain"/>
    <property type="match status" value="1"/>
</dbReference>
<keyword evidence="2" id="KW-0472">Membrane</keyword>
<proteinExistence type="predicted"/>
<comment type="subcellular location">
    <subcellularLocation>
        <location evidence="1">Cell outer membrane</location>
    </subcellularLocation>
</comment>
<dbReference type="PANTHER" id="PTHR40980">
    <property type="entry name" value="PLUG DOMAIN-CONTAINING PROTEIN"/>
    <property type="match status" value="1"/>
</dbReference>
<organism evidence="6 7">
    <name type="scientific">Pedobacter jamesrossensis</name>
    <dbReference type="NCBI Taxonomy" id="1908238"/>
    <lineage>
        <taxon>Bacteria</taxon>
        <taxon>Pseudomonadati</taxon>
        <taxon>Bacteroidota</taxon>
        <taxon>Sphingobacteriia</taxon>
        <taxon>Sphingobacteriales</taxon>
        <taxon>Sphingobacteriaceae</taxon>
        <taxon>Pedobacter</taxon>
    </lineage>
</organism>
<evidence type="ECO:0000256" key="1">
    <source>
        <dbReference type="ARBA" id="ARBA00004442"/>
    </source>
</evidence>
<protein>
    <submittedName>
        <fullName evidence="6">TonB-dependent receptor domain-containing protein</fullName>
    </submittedName>
</protein>
<keyword evidence="6" id="KW-0675">Receptor</keyword>
<gene>
    <name evidence="6" type="ORF">ACFOUY_19495</name>
</gene>
<dbReference type="InterPro" id="IPR041700">
    <property type="entry name" value="OMP_b-brl_3"/>
</dbReference>
<evidence type="ECO:0000313" key="6">
    <source>
        <dbReference type="EMBL" id="MFC4198901.1"/>
    </source>
</evidence>
<feature type="signal peptide" evidence="4">
    <location>
        <begin position="1"/>
        <end position="21"/>
    </location>
</feature>
<dbReference type="SUPFAM" id="SSF56935">
    <property type="entry name" value="Porins"/>
    <property type="match status" value="1"/>
</dbReference>
<evidence type="ECO:0000256" key="2">
    <source>
        <dbReference type="ARBA" id="ARBA00023136"/>
    </source>
</evidence>
<dbReference type="Proteomes" id="UP001595792">
    <property type="component" value="Unassembled WGS sequence"/>
</dbReference>
<accession>A0ABV8NST3</accession>
<keyword evidence="4" id="KW-0732">Signal</keyword>
<evidence type="ECO:0000259" key="5">
    <source>
        <dbReference type="Pfam" id="PF14905"/>
    </source>
</evidence>
<comment type="caution">
    <text evidence="6">The sequence shown here is derived from an EMBL/GenBank/DDBJ whole genome shotgun (WGS) entry which is preliminary data.</text>
</comment>
<dbReference type="PANTHER" id="PTHR40980:SF4">
    <property type="entry name" value="TONB-DEPENDENT RECEPTOR-LIKE BETA-BARREL DOMAIN-CONTAINING PROTEIN"/>
    <property type="match status" value="1"/>
</dbReference>
<evidence type="ECO:0000256" key="3">
    <source>
        <dbReference type="ARBA" id="ARBA00023237"/>
    </source>
</evidence>
<dbReference type="Gene3D" id="2.60.40.1120">
    <property type="entry name" value="Carboxypeptidase-like, regulatory domain"/>
    <property type="match status" value="1"/>
</dbReference>
<feature type="domain" description="Outer membrane protein beta-barrel" evidence="5">
    <location>
        <begin position="381"/>
        <end position="783"/>
    </location>
</feature>
<feature type="chain" id="PRO_5045495556" evidence="4">
    <location>
        <begin position="22"/>
        <end position="808"/>
    </location>
</feature>
<name>A0ABV8NST3_9SPHI</name>
<evidence type="ECO:0000256" key="4">
    <source>
        <dbReference type="SAM" id="SignalP"/>
    </source>
</evidence>
<dbReference type="InterPro" id="IPR037066">
    <property type="entry name" value="Plug_dom_sf"/>
</dbReference>
<dbReference type="RefSeq" id="WP_378962949.1">
    <property type="nucleotide sequence ID" value="NZ_JBHRXC010000016.1"/>
</dbReference>
<dbReference type="Pfam" id="PF14905">
    <property type="entry name" value="OMP_b-brl_3"/>
    <property type="match status" value="1"/>
</dbReference>
<keyword evidence="7" id="KW-1185">Reference proteome</keyword>
<dbReference type="Pfam" id="PF13715">
    <property type="entry name" value="CarbopepD_reg_2"/>
    <property type="match status" value="1"/>
</dbReference>